<proteinExistence type="predicted"/>
<dbReference type="EMBL" id="JALJOR010000001">
    <property type="protein sequence ID" value="KAK9829486.1"/>
    <property type="molecule type" value="Genomic_DNA"/>
</dbReference>
<keyword evidence="2" id="KW-1185">Reference proteome</keyword>
<name>A0AAW1R6N0_9CHLO</name>
<sequence>MIKLNYNQAAVPPQLQQRLDPRIWQSFMVDVDELAKTHPYVERPSAKQGCQWVLCGLIGSVIGICFVDPDGGDYEQFHQQVQHVVNKWQPAFQKCGLTLSQQHTRTWWLQIDVNPAAPGYPV</sequence>
<dbReference type="AlphaFoldDB" id="A0AAW1R6N0"/>
<gene>
    <name evidence="1" type="ORF">WJX72_006152</name>
</gene>
<accession>A0AAW1R6N0</accession>
<protein>
    <submittedName>
        <fullName evidence="1">Uncharacterized protein</fullName>
    </submittedName>
</protein>
<comment type="caution">
    <text evidence="1">The sequence shown here is derived from an EMBL/GenBank/DDBJ whole genome shotgun (WGS) entry which is preliminary data.</text>
</comment>
<evidence type="ECO:0000313" key="2">
    <source>
        <dbReference type="Proteomes" id="UP001489004"/>
    </source>
</evidence>
<organism evidence="1 2">
    <name type="scientific">[Myrmecia] bisecta</name>
    <dbReference type="NCBI Taxonomy" id="41462"/>
    <lineage>
        <taxon>Eukaryota</taxon>
        <taxon>Viridiplantae</taxon>
        <taxon>Chlorophyta</taxon>
        <taxon>core chlorophytes</taxon>
        <taxon>Trebouxiophyceae</taxon>
        <taxon>Trebouxiales</taxon>
        <taxon>Trebouxiaceae</taxon>
        <taxon>Myrmecia</taxon>
    </lineage>
</organism>
<reference evidence="1 2" key="1">
    <citation type="journal article" date="2024" name="Nat. Commun.">
        <title>Phylogenomics reveals the evolutionary origins of lichenization in chlorophyte algae.</title>
        <authorList>
            <person name="Puginier C."/>
            <person name="Libourel C."/>
            <person name="Otte J."/>
            <person name="Skaloud P."/>
            <person name="Haon M."/>
            <person name="Grisel S."/>
            <person name="Petersen M."/>
            <person name="Berrin J.G."/>
            <person name="Delaux P.M."/>
            <person name="Dal Grande F."/>
            <person name="Keller J."/>
        </authorList>
    </citation>
    <scope>NUCLEOTIDE SEQUENCE [LARGE SCALE GENOMIC DNA]</scope>
    <source>
        <strain evidence="1 2">SAG 2043</strain>
    </source>
</reference>
<dbReference type="Proteomes" id="UP001489004">
    <property type="component" value="Unassembled WGS sequence"/>
</dbReference>
<evidence type="ECO:0000313" key="1">
    <source>
        <dbReference type="EMBL" id="KAK9829486.1"/>
    </source>
</evidence>